<dbReference type="InterPro" id="IPR046519">
    <property type="entry name" value="X-Tfes_XVIPCD"/>
</dbReference>
<feature type="region of interest" description="Disordered" evidence="1">
    <location>
        <begin position="424"/>
        <end position="444"/>
    </location>
</feature>
<gene>
    <name evidence="4" type="ORF">XSP_004345</name>
    <name evidence="3" type="ORF">XSP_004379</name>
</gene>
<accession>A0A2N7V9X2</accession>
<protein>
    <recommendedName>
        <fullName evidence="2">X-Tfes XVIPCD domain-containing protein</fullName>
    </recommendedName>
</protein>
<evidence type="ECO:0000259" key="2">
    <source>
        <dbReference type="Pfam" id="PF20410"/>
    </source>
</evidence>
<feature type="compositionally biased region" description="Polar residues" evidence="1">
    <location>
        <begin position="433"/>
        <end position="444"/>
    </location>
</feature>
<organism evidence="3">
    <name type="scientific">Xanthomonas campestris pv. juglandis</name>
    <name type="common">Xanthomonas arboricola pv. juglandis</name>
    <dbReference type="NCBI Taxonomy" id="195709"/>
    <lineage>
        <taxon>Bacteria</taxon>
        <taxon>Pseudomonadati</taxon>
        <taxon>Pseudomonadota</taxon>
        <taxon>Gammaproteobacteria</taxon>
        <taxon>Lysobacterales</taxon>
        <taxon>Lysobacteraceae</taxon>
        <taxon>Xanthomonas</taxon>
    </lineage>
</organism>
<dbReference type="RefSeq" id="WP_016902152.1">
    <property type="nucleotide sequence ID" value="NZ_CP012251.1"/>
</dbReference>
<dbReference type="Proteomes" id="UP000514411">
    <property type="component" value="Chromosome"/>
</dbReference>
<dbReference type="AlphaFoldDB" id="A0A2N7V9X2"/>
<proteinExistence type="predicted"/>
<evidence type="ECO:0000256" key="1">
    <source>
        <dbReference type="SAM" id="MobiDB-lite"/>
    </source>
</evidence>
<dbReference type="EMBL" id="LR861807">
    <property type="protein sequence ID" value="CAD1798091.1"/>
    <property type="molecule type" value="Genomic_DNA"/>
</dbReference>
<dbReference type="Pfam" id="PF20410">
    <property type="entry name" value="X-Tfes_XVIPCD"/>
    <property type="match status" value="1"/>
</dbReference>
<evidence type="ECO:0000313" key="3">
    <source>
        <dbReference type="EMBL" id="CAD0345926.1"/>
    </source>
</evidence>
<feature type="domain" description="X-Tfes XVIPCD" evidence="2">
    <location>
        <begin position="308"/>
        <end position="413"/>
    </location>
</feature>
<evidence type="ECO:0000313" key="4">
    <source>
        <dbReference type="EMBL" id="CAD1798091.1"/>
    </source>
</evidence>
<reference evidence="3 5" key="1">
    <citation type="submission" date="2020-07" db="EMBL/GenBank/DDBJ databases">
        <authorList>
            <person name="Teixeira M."/>
        </authorList>
    </citation>
    <scope>NUCLEOTIDE SEQUENCE</scope>
    <source>
        <strain evidence="4">3</strain>
        <strain evidence="3">Xanthomonas arboricola pv. juglandis CPBF 427</strain>
    </source>
</reference>
<sequence>MPGLTQDDLRILSAYARQENRELYWNYLAHKDGNDGYGLLALGVVRNDNAPGATANIFADNRARDGGIRMSEREWNQFGVNLMRRDLDERRGQLDAGHPDLALNLPVRDVQDVHDRTFQAHRIDPNAWTPREFLQAARRHGGEGEAEQAWTMMLDNTALGLSRMRSTSWDTMHTYNDQELDAAAYMRRMAGARTLATQALPNTDPDRIGAVSSYALYDARSKQWNQVTTIGEVPTSQPIRDADQLQELNDTRQLRLDRQELRREFHPDDPYRNLPIVRSPYLLSDNTPSNAQEQATQLAAAASVTTPDQPGHPRFALHQQCSAGVDALDRQLGRQPDQRSACMTASLTTLAAANGLDRVDHVFLNKDGSDAQVGQYVFVVQGDPKNPAHLRAHMPTDQAVTTPVETSFRELAQIDQRQQLQQQNAQTLAQQQEAPTQGGRTLGV</sequence>
<dbReference type="OrthoDB" id="5944365at2"/>
<evidence type="ECO:0000313" key="5">
    <source>
        <dbReference type="Proteomes" id="UP000514411"/>
    </source>
</evidence>
<dbReference type="EMBL" id="LR824643">
    <property type="protein sequence ID" value="CAD0345926.1"/>
    <property type="molecule type" value="Genomic_DNA"/>
</dbReference>
<name>A0A2N7V9X2_XANCJ</name>